<sequence>RRTNPIKNL</sequence>
<evidence type="ECO:0000313" key="1">
    <source>
        <dbReference type="EMBL" id="EPJ29564.1"/>
    </source>
</evidence>
<feature type="non-terminal residue" evidence="1">
    <location>
        <position position="1"/>
    </location>
</feature>
<gene>
    <name evidence="1" type="ORF">CP99DC5_1155B</name>
</gene>
<comment type="caution">
    <text evidence="1">The sequence shown here is derived from an EMBL/GenBank/DDBJ whole genome shotgun (WGS) entry which is preliminary data.</text>
</comment>
<protein>
    <submittedName>
        <fullName evidence="1">Uncharacterized protein</fullName>
    </submittedName>
</protein>
<name>A0ABP2X550_CHLPS</name>
<keyword evidence="2" id="KW-1185">Reference proteome</keyword>
<organism evidence="1 2">
    <name type="scientific">Chlamydia psittaci 99DC5</name>
    <dbReference type="NCBI Taxonomy" id="1112251"/>
    <lineage>
        <taxon>Bacteria</taxon>
        <taxon>Pseudomonadati</taxon>
        <taxon>Chlamydiota</taxon>
        <taxon>Chlamydiia</taxon>
        <taxon>Chlamydiales</taxon>
        <taxon>Chlamydiaceae</taxon>
        <taxon>Chlamydia/Chlamydophila group</taxon>
        <taxon>Chlamydia</taxon>
    </lineage>
</organism>
<evidence type="ECO:0000313" key="2">
    <source>
        <dbReference type="Proteomes" id="UP000014627"/>
    </source>
</evidence>
<dbReference type="EMBL" id="ATLC01000031">
    <property type="protein sequence ID" value="EPJ29564.1"/>
    <property type="molecule type" value="Genomic_DNA"/>
</dbReference>
<dbReference type="Proteomes" id="UP000014627">
    <property type="component" value="Unassembled WGS sequence"/>
</dbReference>
<reference evidence="1 2" key="1">
    <citation type="submission" date="2013-04" db="EMBL/GenBank/DDBJ databases">
        <title>Genome sequence of Chlamydia psittaci 99DC5.</title>
        <authorList>
            <person name="Huot-Creasy H."/>
            <person name="McCracken C.L."/>
            <person name="Humphries M."/>
            <person name="Sachse K."/>
            <person name="Laroucau K."/>
            <person name="Bavoil P."/>
            <person name="Myers G.S."/>
        </authorList>
    </citation>
    <scope>NUCLEOTIDE SEQUENCE [LARGE SCALE GENOMIC DNA]</scope>
    <source>
        <strain evidence="1 2">99DC5</strain>
    </source>
</reference>
<proteinExistence type="predicted"/>
<accession>A0ABP2X550</accession>